<gene>
    <name evidence="1" type="ORF">E3O49_06775</name>
</gene>
<accession>A0AAQ2C739</accession>
<keyword evidence="2" id="KW-1185">Reference proteome</keyword>
<comment type="caution">
    <text evidence="1">The sequence shown here is derived from an EMBL/GenBank/DDBJ whole genome shotgun (WGS) entry which is preliminary data.</text>
</comment>
<proteinExistence type="predicted"/>
<evidence type="ECO:0000313" key="1">
    <source>
        <dbReference type="EMBL" id="TFC48908.1"/>
    </source>
</evidence>
<name>A0AAQ2C739_9MICO</name>
<protein>
    <submittedName>
        <fullName evidence="1">Uncharacterized protein</fullName>
    </submittedName>
</protein>
<sequence>MSIVLGGIMVSAGGAAYAGTSYQGFNETTPSLQQPRTFGNQTKAGSGVAGGIIVDSVGSNYTVNAKLRTGNTFGTEVKGLGDSSSASLPNSIGAGSTTQMTLTNNTWTTVTVQIVGSWRSN</sequence>
<dbReference type="Proteomes" id="UP000297403">
    <property type="component" value="Unassembled WGS sequence"/>
</dbReference>
<reference evidence="1 2" key="1">
    <citation type="submission" date="2019-03" db="EMBL/GenBank/DDBJ databases">
        <title>Genomics of glacier-inhabiting Cryobacterium strains.</title>
        <authorList>
            <person name="Liu Q."/>
            <person name="Xin Y.-H."/>
        </authorList>
    </citation>
    <scope>NUCLEOTIDE SEQUENCE [LARGE SCALE GENOMIC DNA]</scope>
    <source>
        <strain evidence="2">TMT1-22</strain>
    </source>
</reference>
<organism evidence="1 2">
    <name type="scientific">Cryobacterium shii</name>
    <dbReference type="NCBI Taxonomy" id="1259235"/>
    <lineage>
        <taxon>Bacteria</taxon>
        <taxon>Bacillati</taxon>
        <taxon>Actinomycetota</taxon>
        <taxon>Actinomycetes</taxon>
        <taxon>Micrococcales</taxon>
        <taxon>Microbacteriaceae</taxon>
        <taxon>Cryobacterium</taxon>
    </lineage>
</organism>
<dbReference type="AlphaFoldDB" id="A0AAQ2C739"/>
<evidence type="ECO:0000313" key="2">
    <source>
        <dbReference type="Proteomes" id="UP000297403"/>
    </source>
</evidence>
<dbReference type="EMBL" id="SOFY01000031">
    <property type="protein sequence ID" value="TFC48908.1"/>
    <property type="molecule type" value="Genomic_DNA"/>
</dbReference>